<keyword evidence="4" id="KW-0378">Hydrolase</keyword>
<keyword evidence="5" id="KW-0326">Glycosidase</keyword>
<evidence type="ECO:0000256" key="6">
    <source>
        <dbReference type="PIRSR" id="PIRSR625705-1"/>
    </source>
</evidence>
<dbReference type="PIRSF" id="PIRSF001093">
    <property type="entry name" value="B-hxosamndse_ab_euk"/>
    <property type="match status" value="1"/>
</dbReference>
<dbReference type="EC" id="3.2.1.52" evidence="3"/>
<name>A0A855X7T9_9BACT</name>
<dbReference type="InterPro" id="IPR029018">
    <property type="entry name" value="Hex-like_dom2"/>
</dbReference>
<comment type="catalytic activity">
    <reaction evidence="1">
        <text>Hydrolysis of terminal non-reducing N-acetyl-D-hexosamine residues in N-acetyl-beta-D-hexosaminides.</text>
        <dbReference type="EC" id="3.2.1.52"/>
    </reaction>
</comment>
<dbReference type="SUPFAM" id="SSF51445">
    <property type="entry name" value="(Trans)glycosidases"/>
    <property type="match status" value="1"/>
</dbReference>
<evidence type="ECO:0000259" key="8">
    <source>
        <dbReference type="Pfam" id="PF02838"/>
    </source>
</evidence>
<gene>
    <name evidence="9" type="ORF">C3F09_06155</name>
</gene>
<dbReference type="CDD" id="cd06563">
    <property type="entry name" value="GH20_chitobiase-like"/>
    <property type="match status" value="1"/>
</dbReference>
<dbReference type="PANTHER" id="PTHR22600:SF57">
    <property type="entry name" value="BETA-N-ACETYLHEXOSAMINIDASE"/>
    <property type="match status" value="1"/>
</dbReference>
<evidence type="ECO:0000256" key="3">
    <source>
        <dbReference type="ARBA" id="ARBA00012663"/>
    </source>
</evidence>
<organism evidence="9 10">
    <name type="scientific">candidate division GN15 bacterium</name>
    <dbReference type="NCBI Taxonomy" id="2072418"/>
    <lineage>
        <taxon>Bacteria</taxon>
        <taxon>candidate division GN15</taxon>
    </lineage>
</organism>
<sequence>MNSQPPIIPLPASYRYTDISLGLRSPIPVVVRSHAKAARSIVDVCGKLLLATSGMALHVVEPPLEEYCPAIQLEHVPDGSKAKGAYRLAITRDGVRISASSDTGLFYGMIGLVQLLAAQGGSGGEVELTGIEIEDQPRFEWRGMHLDVSRHFMPVPFIKKYIDLLAYHKMSVFHWHLTDDQGWRIQIEKYPRLTDVGAWRHEAGGGRYGGFYTQAEIREIVQYASERYVTIIPEIELPGHATAALAAYPEYSCTGGPFNVATSWGIFDDVYCVGRETTFEFLGNVLTEVAELFPGKYVHIGGDESPKARWQAHDLCQDRKREFDLRTEDDLQSYFVTRIGRHLKSLGKRLVGWDEILDGGAPAEATIMAWRSAEKGIEAARAGHPVVMCPMSHCYFDHYQSRENEPKAIGGHTPLDKVYAFEPVPAGLPPELIQHILGAQANVWTEYMADESHVLYMVFPRMCALSEVLWSKRDARSWPQFLERLQPHLKYLELLGVNYRRLTT</sequence>
<evidence type="ECO:0000256" key="5">
    <source>
        <dbReference type="ARBA" id="ARBA00023295"/>
    </source>
</evidence>
<evidence type="ECO:0000256" key="1">
    <source>
        <dbReference type="ARBA" id="ARBA00001231"/>
    </source>
</evidence>
<dbReference type="GO" id="GO:0030203">
    <property type="term" value="P:glycosaminoglycan metabolic process"/>
    <property type="evidence" value="ECO:0007669"/>
    <property type="project" value="TreeGrafter"/>
</dbReference>
<evidence type="ECO:0000256" key="4">
    <source>
        <dbReference type="ARBA" id="ARBA00022801"/>
    </source>
</evidence>
<comment type="caution">
    <text evidence="9">The sequence shown here is derived from an EMBL/GenBank/DDBJ whole genome shotgun (WGS) entry which is preliminary data.</text>
</comment>
<dbReference type="Gene3D" id="3.20.20.80">
    <property type="entry name" value="Glycosidases"/>
    <property type="match status" value="1"/>
</dbReference>
<dbReference type="InterPro" id="IPR015883">
    <property type="entry name" value="Glyco_hydro_20_cat"/>
</dbReference>
<evidence type="ECO:0000259" key="7">
    <source>
        <dbReference type="Pfam" id="PF00728"/>
    </source>
</evidence>
<accession>A0A855X7T9</accession>
<dbReference type="GO" id="GO:0005975">
    <property type="term" value="P:carbohydrate metabolic process"/>
    <property type="evidence" value="ECO:0007669"/>
    <property type="project" value="InterPro"/>
</dbReference>
<dbReference type="Pfam" id="PF00728">
    <property type="entry name" value="Glyco_hydro_20"/>
    <property type="match status" value="1"/>
</dbReference>
<evidence type="ECO:0000313" key="10">
    <source>
        <dbReference type="Proteomes" id="UP000250918"/>
    </source>
</evidence>
<dbReference type="InterPro" id="IPR017853">
    <property type="entry name" value="GH"/>
</dbReference>
<dbReference type="GO" id="GO:0016020">
    <property type="term" value="C:membrane"/>
    <property type="evidence" value="ECO:0007669"/>
    <property type="project" value="TreeGrafter"/>
</dbReference>
<evidence type="ECO:0000256" key="2">
    <source>
        <dbReference type="ARBA" id="ARBA00006285"/>
    </source>
</evidence>
<dbReference type="Proteomes" id="UP000250918">
    <property type="component" value="Unassembled WGS sequence"/>
</dbReference>
<dbReference type="PANTHER" id="PTHR22600">
    <property type="entry name" value="BETA-HEXOSAMINIDASE"/>
    <property type="match status" value="1"/>
</dbReference>
<feature type="active site" description="Proton donor" evidence="6">
    <location>
        <position position="304"/>
    </location>
</feature>
<reference evidence="9 10" key="1">
    <citation type="journal article" date="2018" name="ISME J.">
        <title>A methanotrophic archaeon couples anaerobic oxidation of methane to Fe(III) reduction.</title>
        <authorList>
            <person name="Cai C."/>
            <person name="Leu A.O."/>
            <person name="Xie G.J."/>
            <person name="Guo J."/>
            <person name="Feng Y."/>
            <person name="Zhao J.X."/>
            <person name="Tyson G.W."/>
            <person name="Yuan Z."/>
            <person name="Hu S."/>
        </authorList>
    </citation>
    <scope>NUCLEOTIDE SEQUENCE [LARGE SCALE GENOMIC DNA]</scope>
    <source>
        <strain evidence="9">FeB_12</strain>
    </source>
</reference>
<dbReference type="PRINTS" id="PR00738">
    <property type="entry name" value="GLHYDRLASE20"/>
</dbReference>
<dbReference type="GO" id="GO:0004563">
    <property type="term" value="F:beta-N-acetylhexosaminidase activity"/>
    <property type="evidence" value="ECO:0007669"/>
    <property type="project" value="UniProtKB-EC"/>
</dbReference>
<dbReference type="SUPFAM" id="SSF55545">
    <property type="entry name" value="beta-N-acetylhexosaminidase-like domain"/>
    <property type="match status" value="1"/>
</dbReference>
<proteinExistence type="inferred from homology"/>
<dbReference type="InterPro" id="IPR015882">
    <property type="entry name" value="HEX_bac_N"/>
</dbReference>
<dbReference type="InterPro" id="IPR025705">
    <property type="entry name" value="Beta_hexosaminidase_sua/sub"/>
</dbReference>
<evidence type="ECO:0000313" key="9">
    <source>
        <dbReference type="EMBL" id="PWB72733.1"/>
    </source>
</evidence>
<feature type="domain" description="Glycoside hydrolase family 20 catalytic" evidence="7">
    <location>
        <begin position="139"/>
        <end position="472"/>
    </location>
</feature>
<dbReference type="AlphaFoldDB" id="A0A855X7T9"/>
<protein>
    <recommendedName>
        <fullName evidence="3">beta-N-acetylhexosaminidase</fullName>
        <ecNumber evidence="3">3.2.1.52</ecNumber>
    </recommendedName>
</protein>
<dbReference type="Gene3D" id="3.30.379.10">
    <property type="entry name" value="Chitobiase/beta-hexosaminidase domain 2-like"/>
    <property type="match status" value="1"/>
</dbReference>
<dbReference type="EMBL" id="PQAP01000076">
    <property type="protein sequence ID" value="PWB72733.1"/>
    <property type="molecule type" value="Genomic_DNA"/>
</dbReference>
<comment type="similarity">
    <text evidence="2">Belongs to the glycosyl hydrolase 20 family.</text>
</comment>
<feature type="domain" description="Beta-hexosaminidase bacterial type N-terminal" evidence="8">
    <location>
        <begin position="4"/>
        <end position="136"/>
    </location>
</feature>
<dbReference type="Pfam" id="PF02838">
    <property type="entry name" value="Glyco_hydro_20b"/>
    <property type="match status" value="1"/>
</dbReference>